<protein>
    <submittedName>
        <fullName evidence="1">Uncharacterized protein</fullName>
    </submittedName>
</protein>
<reference evidence="1" key="1">
    <citation type="submission" date="2023-03" db="EMBL/GenBank/DDBJ databases">
        <title>Massive genome expansion in bonnet fungi (Mycena s.s.) driven by repeated elements and novel gene families across ecological guilds.</title>
        <authorList>
            <consortium name="Lawrence Berkeley National Laboratory"/>
            <person name="Harder C.B."/>
            <person name="Miyauchi S."/>
            <person name="Viragh M."/>
            <person name="Kuo A."/>
            <person name="Thoen E."/>
            <person name="Andreopoulos B."/>
            <person name="Lu D."/>
            <person name="Skrede I."/>
            <person name="Drula E."/>
            <person name="Henrissat B."/>
            <person name="Morin E."/>
            <person name="Kohler A."/>
            <person name="Barry K."/>
            <person name="LaButti K."/>
            <person name="Morin E."/>
            <person name="Salamov A."/>
            <person name="Lipzen A."/>
            <person name="Mereny Z."/>
            <person name="Hegedus B."/>
            <person name="Baldrian P."/>
            <person name="Stursova M."/>
            <person name="Weitz H."/>
            <person name="Taylor A."/>
            <person name="Grigoriev I.V."/>
            <person name="Nagy L.G."/>
            <person name="Martin F."/>
            <person name="Kauserud H."/>
        </authorList>
    </citation>
    <scope>NUCLEOTIDE SEQUENCE</scope>
    <source>
        <strain evidence="1">CBHHK002</strain>
    </source>
</reference>
<comment type="caution">
    <text evidence="1">The sequence shown here is derived from an EMBL/GenBank/DDBJ whole genome shotgun (WGS) entry which is preliminary data.</text>
</comment>
<evidence type="ECO:0000313" key="1">
    <source>
        <dbReference type="EMBL" id="KAJ7355914.1"/>
    </source>
</evidence>
<dbReference type="Proteomes" id="UP001218218">
    <property type="component" value="Unassembled WGS sequence"/>
</dbReference>
<gene>
    <name evidence="1" type="ORF">DFH08DRAFT_803846</name>
</gene>
<dbReference type="EMBL" id="JARIHO010000009">
    <property type="protein sequence ID" value="KAJ7355914.1"/>
    <property type="molecule type" value="Genomic_DNA"/>
</dbReference>
<keyword evidence="2" id="KW-1185">Reference proteome</keyword>
<proteinExistence type="predicted"/>
<name>A0AAD7AE29_9AGAR</name>
<organism evidence="1 2">
    <name type="scientific">Mycena albidolilacea</name>
    <dbReference type="NCBI Taxonomy" id="1033008"/>
    <lineage>
        <taxon>Eukaryota</taxon>
        <taxon>Fungi</taxon>
        <taxon>Dikarya</taxon>
        <taxon>Basidiomycota</taxon>
        <taxon>Agaricomycotina</taxon>
        <taxon>Agaricomycetes</taxon>
        <taxon>Agaricomycetidae</taxon>
        <taxon>Agaricales</taxon>
        <taxon>Marasmiineae</taxon>
        <taxon>Mycenaceae</taxon>
        <taxon>Mycena</taxon>
    </lineage>
</organism>
<sequence length="207" mass="23633">MFNRLYSFALYAFAFSTSQFWLPRKSSALILRPDDGGRGAGSVTESPRDIDTCLDQSQWVDLVGWLYGWVAHRLKILRLLCTEDIIKITTGVQRRRKSTEKLASWLVESQLYWPQQMVANLKNHGLRRQDKYQQLIPKNGGTNPEFGICNAKKEHVDGGVDDFKLAIFQKHHSSKVVGLKPEKRDYQFRGPVCKTMDATVGRCPEGD</sequence>
<evidence type="ECO:0000313" key="2">
    <source>
        <dbReference type="Proteomes" id="UP001218218"/>
    </source>
</evidence>
<accession>A0AAD7AE29</accession>
<dbReference type="AlphaFoldDB" id="A0AAD7AE29"/>